<feature type="region of interest" description="Disordered" evidence="1">
    <location>
        <begin position="122"/>
        <end position="223"/>
    </location>
</feature>
<evidence type="ECO:0000256" key="1">
    <source>
        <dbReference type="SAM" id="MobiDB-lite"/>
    </source>
</evidence>
<evidence type="ECO:0000313" key="3">
    <source>
        <dbReference type="EMBL" id="KAF0979974.1"/>
    </source>
</evidence>
<dbReference type="OrthoDB" id="10346397at2759"/>
<dbReference type="GeneID" id="68108345"/>
<feature type="compositionally biased region" description="Low complexity" evidence="1">
    <location>
        <begin position="196"/>
        <end position="222"/>
    </location>
</feature>
<dbReference type="VEuPathDB" id="AmoebaDB:NF0012300"/>
<evidence type="ECO:0000313" key="4">
    <source>
        <dbReference type="Proteomes" id="UP000444721"/>
    </source>
</evidence>
<feature type="region of interest" description="Disordered" evidence="1">
    <location>
        <begin position="28"/>
        <end position="60"/>
    </location>
</feature>
<protein>
    <recommendedName>
        <fullName evidence="2">Novel toxin 11 domain-containing protein</fullName>
    </recommendedName>
</protein>
<dbReference type="AlphaFoldDB" id="A0A6A5C079"/>
<dbReference type="VEuPathDB" id="AmoebaDB:FDP41_001127"/>
<feature type="compositionally biased region" description="Low complexity" evidence="1">
    <location>
        <begin position="137"/>
        <end position="151"/>
    </location>
</feature>
<comment type="caution">
    <text evidence="3">The sequence shown here is derived from an EMBL/GenBank/DDBJ whole genome shotgun (WGS) entry which is preliminary data.</text>
</comment>
<organism evidence="3 4">
    <name type="scientific">Naegleria fowleri</name>
    <name type="common">Brain eating amoeba</name>
    <dbReference type="NCBI Taxonomy" id="5763"/>
    <lineage>
        <taxon>Eukaryota</taxon>
        <taxon>Discoba</taxon>
        <taxon>Heterolobosea</taxon>
        <taxon>Tetramitia</taxon>
        <taxon>Eutetramitia</taxon>
        <taxon>Vahlkampfiidae</taxon>
        <taxon>Naegleria</taxon>
    </lineage>
</organism>
<dbReference type="InterPro" id="IPR029121">
    <property type="entry name" value="Ntox11"/>
</dbReference>
<feature type="compositionally biased region" description="Polar residues" evidence="1">
    <location>
        <begin position="124"/>
        <end position="136"/>
    </location>
</feature>
<dbReference type="EMBL" id="VFQX01000022">
    <property type="protein sequence ID" value="KAF0979974.1"/>
    <property type="molecule type" value="Genomic_DNA"/>
</dbReference>
<sequence length="693" mass="78164">MSLREDPLILRSKSTAAIITPETTTQTYQEQHHHEQLLLQDRPSSSTSPTTSPICHFDTLSNSSDVEHDIISSTRNNDDRRQQQHDKLLQDYVMVDHPPSLRPQPSSSSLAMIDDGFLVINMEGRSSNPSEGVLNTGSSSPRNSSSSGRNSMEVHRKRSTVTLKRPPLPIDGIDLASYGTPRTGSIHKDHHHGDHSITCSTSSSSSSIPSNSKKSTSSSSSSQQQQYIEVKLAQATREFKQNLLNQTNVSTTLDSNTRDIVEPKEIIFLENFAYALIPDDVPYSDPLFLSQVERLKQIIEREYSEVGALAQFKRDAILWKKTLESPEYEALGNVLRRIFCVLRYGSLLYRENEKTHKWNLWNSTKYPIASVLSHGSRVIIQLDSMDGDGAIHHNGDEHSFWKWLVTGSCDGDLSKYVSVYTSGNEARVEGKIIFRRMGATHALDYYKPQASDQQLLDSLQQLNGEITNITEKYLNEDELAIHARQRRVAKEIARAKDDLVTQSSFTTTTNYSPSKIIIDDRYDFTLPNGKKKVLHETKTIGITFRDTKLFGSTDALLKHHRHWGMNLPIGGAENRSLTGKKIEANGEHGHMYIYYQSPKKGRFGGLLIGVEGSEYGKYDQCGGYHSLSAKSPRFSPTFGYKWRAKRDAPDLRDVPSPDKYNSLLIDLTGGWRHLIDKFNNEWNDDYVSRPALP</sequence>
<evidence type="ECO:0000259" key="2">
    <source>
        <dbReference type="Pfam" id="PF15521"/>
    </source>
</evidence>
<feature type="compositionally biased region" description="Low complexity" evidence="1">
    <location>
        <begin position="37"/>
        <end position="53"/>
    </location>
</feature>
<keyword evidence="4" id="KW-1185">Reference proteome</keyword>
<proteinExistence type="predicted"/>
<dbReference type="Pfam" id="PF15521">
    <property type="entry name" value="Ntox11"/>
    <property type="match status" value="1"/>
</dbReference>
<accession>A0A6A5C079</accession>
<dbReference type="RefSeq" id="XP_044564687.1">
    <property type="nucleotide sequence ID" value="XM_044701659.1"/>
</dbReference>
<dbReference type="Proteomes" id="UP000444721">
    <property type="component" value="Unassembled WGS sequence"/>
</dbReference>
<dbReference type="VEuPathDB" id="AmoebaDB:NfTy_049210"/>
<name>A0A6A5C079_NAEFO</name>
<gene>
    <name evidence="3" type="ORF">FDP41_001127</name>
</gene>
<reference evidence="3 4" key="1">
    <citation type="journal article" date="2019" name="Sci. Rep.">
        <title>Nanopore sequencing improves the draft genome of the human pathogenic amoeba Naegleria fowleri.</title>
        <authorList>
            <person name="Liechti N."/>
            <person name="Schurch N."/>
            <person name="Bruggmann R."/>
            <person name="Wittwer M."/>
        </authorList>
    </citation>
    <scope>NUCLEOTIDE SEQUENCE [LARGE SCALE GENOMIC DNA]</scope>
    <source>
        <strain evidence="3 4">ATCC 30894</strain>
    </source>
</reference>
<dbReference type="VEuPathDB" id="AmoebaDB:NF0099600"/>
<feature type="domain" description="Novel toxin 11" evidence="2">
    <location>
        <begin position="531"/>
        <end position="684"/>
    </location>
</feature>